<proteinExistence type="predicted"/>
<sequence>MWYLRLFVLLGLNAVVILFALANVNETVAVRWLDPQSAGTRMNLTVALLLAYLLGFLTFFLISALRELRLRRRHNQLQRQFEALREELNRLRTAPLDGLLEPPAPEAEAESEAPRG</sequence>
<dbReference type="InterPro" id="IPR010445">
    <property type="entry name" value="LapA_dom"/>
</dbReference>
<evidence type="ECO:0000256" key="4">
    <source>
        <dbReference type="ARBA" id="ARBA00023136"/>
    </source>
</evidence>
<feature type="region of interest" description="Disordered" evidence="6">
    <location>
        <begin position="95"/>
        <end position="116"/>
    </location>
</feature>
<dbReference type="Pfam" id="PF06305">
    <property type="entry name" value="LapA_dom"/>
    <property type="match status" value="1"/>
</dbReference>
<dbReference type="EMBL" id="VGIY01000026">
    <property type="protein sequence ID" value="MBM3316621.1"/>
    <property type="molecule type" value="Genomic_DNA"/>
</dbReference>
<keyword evidence="5" id="KW-0175">Coiled coil</keyword>
<comment type="caution">
    <text evidence="9">The sequence shown here is derived from an EMBL/GenBank/DDBJ whole genome shotgun (WGS) entry which is preliminary data.</text>
</comment>
<keyword evidence="4 7" id="KW-0472">Membrane</keyword>
<dbReference type="GO" id="GO:0005886">
    <property type="term" value="C:plasma membrane"/>
    <property type="evidence" value="ECO:0007669"/>
    <property type="project" value="InterPro"/>
</dbReference>
<name>A0A938BQ86_UNCEI</name>
<evidence type="ECO:0000313" key="9">
    <source>
        <dbReference type="EMBL" id="MBM3316621.1"/>
    </source>
</evidence>
<evidence type="ECO:0000259" key="8">
    <source>
        <dbReference type="Pfam" id="PF06305"/>
    </source>
</evidence>
<feature type="domain" description="Lipopolysaccharide assembly protein A" evidence="8">
    <location>
        <begin position="26"/>
        <end position="89"/>
    </location>
</feature>
<dbReference type="AlphaFoldDB" id="A0A938BQ86"/>
<keyword evidence="2 7" id="KW-0812">Transmembrane</keyword>
<keyword evidence="1" id="KW-1003">Cell membrane</keyword>
<protein>
    <submittedName>
        <fullName evidence="9">DUF1049 domain-containing protein</fullName>
    </submittedName>
</protein>
<evidence type="ECO:0000256" key="7">
    <source>
        <dbReference type="SAM" id="Phobius"/>
    </source>
</evidence>
<evidence type="ECO:0000256" key="5">
    <source>
        <dbReference type="SAM" id="Coils"/>
    </source>
</evidence>
<evidence type="ECO:0000256" key="3">
    <source>
        <dbReference type="ARBA" id="ARBA00022989"/>
    </source>
</evidence>
<evidence type="ECO:0000256" key="6">
    <source>
        <dbReference type="SAM" id="MobiDB-lite"/>
    </source>
</evidence>
<feature type="coiled-coil region" evidence="5">
    <location>
        <begin position="67"/>
        <end position="94"/>
    </location>
</feature>
<reference evidence="9" key="1">
    <citation type="submission" date="2019-03" db="EMBL/GenBank/DDBJ databases">
        <title>Lake Tanganyika Metagenome-Assembled Genomes (MAGs).</title>
        <authorList>
            <person name="Tran P."/>
        </authorList>
    </citation>
    <scope>NUCLEOTIDE SEQUENCE</scope>
    <source>
        <strain evidence="9">M_DeepCast_400m_m2_100</strain>
    </source>
</reference>
<accession>A0A938BQ86</accession>
<organism evidence="9 10">
    <name type="scientific">Eiseniibacteriota bacterium</name>
    <dbReference type="NCBI Taxonomy" id="2212470"/>
    <lineage>
        <taxon>Bacteria</taxon>
        <taxon>Candidatus Eiseniibacteriota</taxon>
    </lineage>
</organism>
<gene>
    <name evidence="9" type="ORF">FJY75_02090</name>
</gene>
<evidence type="ECO:0000313" key="10">
    <source>
        <dbReference type="Proteomes" id="UP000748308"/>
    </source>
</evidence>
<evidence type="ECO:0000256" key="1">
    <source>
        <dbReference type="ARBA" id="ARBA00022475"/>
    </source>
</evidence>
<evidence type="ECO:0000256" key="2">
    <source>
        <dbReference type="ARBA" id="ARBA00022692"/>
    </source>
</evidence>
<feature type="transmembrane region" description="Helical" evidence="7">
    <location>
        <begin position="46"/>
        <end position="65"/>
    </location>
</feature>
<dbReference type="Proteomes" id="UP000748308">
    <property type="component" value="Unassembled WGS sequence"/>
</dbReference>
<feature type="compositionally biased region" description="Acidic residues" evidence="6">
    <location>
        <begin position="107"/>
        <end position="116"/>
    </location>
</feature>
<keyword evidence="3 7" id="KW-1133">Transmembrane helix</keyword>